<keyword evidence="4" id="KW-1185">Reference proteome</keyword>
<dbReference type="Pfam" id="PF00856">
    <property type="entry name" value="SET"/>
    <property type="match status" value="1"/>
</dbReference>
<dbReference type="Gene3D" id="2.170.270.10">
    <property type="entry name" value="SET domain"/>
    <property type="match status" value="1"/>
</dbReference>
<sequence length="284" mass="31494">MAKDILFKVYDLRRENPKSLASPPSKITSHRMSKEEWARTGSAASAVVSGPSKVTKSRRKGRKTAKKPIKKAPRTAAGVLRCTLDEVMCLHCGRTGDERECGAKCSREFRKVNFLPSSAIDIRGPGELGYGAWTAPNVTIKKGQWLEEYLGDLRPLPTNLDAAARSSDSLYRIWIPETAIIDAEKAGNWTRFINSSCRPNVKPWGEFVGKRHVVLFQALRDIGPEEELVFQYGAKWFEKAGFLCRCGVSEEAHMPGEKGKGKGNEGEKGEKGGKDKKRKSAKKI</sequence>
<dbReference type="InterPro" id="IPR046341">
    <property type="entry name" value="SET_dom_sf"/>
</dbReference>
<evidence type="ECO:0000313" key="3">
    <source>
        <dbReference type="EMBL" id="TKA30106.1"/>
    </source>
</evidence>
<comment type="caution">
    <text evidence="3">The sequence shown here is derived from an EMBL/GenBank/DDBJ whole genome shotgun (WGS) entry which is preliminary data.</text>
</comment>
<feature type="compositionally biased region" description="Basic residues" evidence="1">
    <location>
        <begin position="55"/>
        <end position="70"/>
    </location>
</feature>
<dbReference type="GO" id="GO:0042054">
    <property type="term" value="F:histone methyltransferase activity"/>
    <property type="evidence" value="ECO:0007669"/>
    <property type="project" value="TreeGrafter"/>
</dbReference>
<reference evidence="3 4" key="1">
    <citation type="submission" date="2017-03" db="EMBL/GenBank/DDBJ databases">
        <title>Genomes of endolithic fungi from Antarctica.</title>
        <authorList>
            <person name="Coleine C."/>
            <person name="Masonjones S."/>
            <person name="Stajich J.E."/>
        </authorList>
    </citation>
    <scope>NUCLEOTIDE SEQUENCE [LARGE SCALE GENOMIC DNA]</scope>
    <source>
        <strain evidence="3 4">CCFEE 6315</strain>
    </source>
</reference>
<feature type="region of interest" description="Disordered" evidence="1">
    <location>
        <begin position="16"/>
        <end position="70"/>
    </location>
</feature>
<dbReference type="PANTHER" id="PTHR45660:SF13">
    <property type="entry name" value="HISTONE-LYSINE N-METHYLTRANSFERASE SETMAR"/>
    <property type="match status" value="1"/>
</dbReference>
<organism evidence="3 4">
    <name type="scientific">Salinomyces thailandicus</name>
    <dbReference type="NCBI Taxonomy" id="706561"/>
    <lineage>
        <taxon>Eukaryota</taxon>
        <taxon>Fungi</taxon>
        <taxon>Dikarya</taxon>
        <taxon>Ascomycota</taxon>
        <taxon>Pezizomycotina</taxon>
        <taxon>Dothideomycetes</taxon>
        <taxon>Dothideomycetidae</taxon>
        <taxon>Mycosphaerellales</taxon>
        <taxon>Teratosphaeriaceae</taxon>
        <taxon>Salinomyces</taxon>
    </lineage>
</organism>
<dbReference type="InterPro" id="IPR051357">
    <property type="entry name" value="H3K9_HMTase_SUVAR3-9"/>
</dbReference>
<dbReference type="Proteomes" id="UP000308549">
    <property type="component" value="Unassembled WGS sequence"/>
</dbReference>
<evidence type="ECO:0000313" key="4">
    <source>
        <dbReference type="Proteomes" id="UP000308549"/>
    </source>
</evidence>
<feature type="compositionally biased region" description="Basic residues" evidence="1">
    <location>
        <begin position="274"/>
        <end position="284"/>
    </location>
</feature>
<accession>A0A4U0U6N3</accession>
<dbReference type="EMBL" id="NAJL01000012">
    <property type="protein sequence ID" value="TKA30106.1"/>
    <property type="molecule type" value="Genomic_DNA"/>
</dbReference>
<gene>
    <name evidence="3" type="ORF">B0A50_02825</name>
</gene>
<feature type="compositionally biased region" description="Basic and acidic residues" evidence="1">
    <location>
        <begin position="252"/>
        <end position="273"/>
    </location>
</feature>
<evidence type="ECO:0000259" key="2">
    <source>
        <dbReference type="PROSITE" id="PS50280"/>
    </source>
</evidence>
<dbReference type="GO" id="GO:0003690">
    <property type="term" value="F:double-stranded DNA binding"/>
    <property type="evidence" value="ECO:0007669"/>
    <property type="project" value="TreeGrafter"/>
</dbReference>
<feature type="domain" description="SET" evidence="2">
    <location>
        <begin position="110"/>
        <end position="233"/>
    </location>
</feature>
<dbReference type="SUPFAM" id="SSF82199">
    <property type="entry name" value="SET domain"/>
    <property type="match status" value="1"/>
</dbReference>
<dbReference type="OrthoDB" id="308383at2759"/>
<feature type="region of interest" description="Disordered" evidence="1">
    <location>
        <begin position="252"/>
        <end position="284"/>
    </location>
</feature>
<dbReference type="SMART" id="SM00317">
    <property type="entry name" value="SET"/>
    <property type="match status" value="1"/>
</dbReference>
<protein>
    <recommendedName>
        <fullName evidence="2">SET domain-containing protein</fullName>
    </recommendedName>
</protein>
<dbReference type="PANTHER" id="PTHR45660">
    <property type="entry name" value="HISTONE-LYSINE N-METHYLTRANSFERASE SETMAR"/>
    <property type="match status" value="1"/>
</dbReference>
<evidence type="ECO:0000256" key="1">
    <source>
        <dbReference type="SAM" id="MobiDB-lite"/>
    </source>
</evidence>
<proteinExistence type="predicted"/>
<feature type="compositionally biased region" description="Low complexity" evidence="1">
    <location>
        <begin position="41"/>
        <end position="50"/>
    </location>
</feature>
<name>A0A4U0U6N3_9PEZI</name>
<dbReference type="PROSITE" id="PS50280">
    <property type="entry name" value="SET"/>
    <property type="match status" value="1"/>
</dbReference>
<dbReference type="AlphaFoldDB" id="A0A4U0U6N3"/>
<dbReference type="InterPro" id="IPR001214">
    <property type="entry name" value="SET_dom"/>
</dbReference>